<keyword evidence="6" id="KW-0695">RNA-directed DNA polymerase</keyword>
<evidence type="ECO:0000256" key="5">
    <source>
        <dbReference type="ARBA" id="ARBA00022801"/>
    </source>
</evidence>
<evidence type="ECO:0000256" key="1">
    <source>
        <dbReference type="ARBA" id="ARBA00022679"/>
    </source>
</evidence>
<dbReference type="Proteomes" id="UP000765509">
    <property type="component" value="Unassembled WGS sequence"/>
</dbReference>
<evidence type="ECO:0000313" key="9">
    <source>
        <dbReference type="Proteomes" id="UP000765509"/>
    </source>
</evidence>
<organism evidence="8 9">
    <name type="scientific">Austropuccinia psidii MF-1</name>
    <dbReference type="NCBI Taxonomy" id="1389203"/>
    <lineage>
        <taxon>Eukaryota</taxon>
        <taxon>Fungi</taxon>
        <taxon>Dikarya</taxon>
        <taxon>Basidiomycota</taxon>
        <taxon>Pucciniomycotina</taxon>
        <taxon>Pucciniomycetes</taxon>
        <taxon>Pucciniales</taxon>
        <taxon>Sphaerophragmiaceae</taxon>
        <taxon>Austropuccinia</taxon>
    </lineage>
</organism>
<dbReference type="AlphaFoldDB" id="A0A9Q3FKB4"/>
<accession>A0A9Q3FKB4</accession>
<keyword evidence="1" id="KW-0808">Transferase</keyword>
<dbReference type="GO" id="GO:0004519">
    <property type="term" value="F:endonuclease activity"/>
    <property type="evidence" value="ECO:0007669"/>
    <property type="project" value="UniProtKB-KW"/>
</dbReference>
<dbReference type="InterPro" id="IPR043502">
    <property type="entry name" value="DNA/RNA_pol_sf"/>
</dbReference>
<evidence type="ECO:0000259" key="7">
    <source>
        <dbReference type="Pfam" id="PF17917"/>
    </source>
</evidence>
<dbReference type="GO" id="GO:0003964">
    <property type="term" value="F:RNA-directed DNA polymerase activity"/>
    <property type="evidence" value="ECO:0007669"/>
    <property type="project" value="UniProtKB-KW"/>
</dbReference>
<name>A0A9Q3FKB4_9BASI</name>
<evidence type="ECO:0000256" key="4">
    <source>
        <dbReference type="ARBA" id="ARBA00022759"/>
    </source>
</evidence>
<dbReference type="SUPFAM" id="SSF56672">
    <property type="entry name" value="DNA/RNA polymerases"/>
    <property type="match status" value="1"/>
</dbReference>
<keyword evidence="9" id="KW-1185">Reference proteome</keyword>
<gene>
    <name evidence="8" type="ORF">O181_081501</name>
</gene>
<keyword evidence="5" id="KW-0378">Hydrolase</keyword>
<evidence type="ECO:0000256" key="2">
    <source>
        <dbReference type="ARBA" id="ARBA00022695"/>
    </source>
</evidence>
<dbReference type="EMBL" id="AVOT02046468">
    <property type="protein sequence ID" value="MBW0541786.1"/>
    <property type="molecule type" value="Genomic_DNA"/>
</dbReference>
<dbReference type="Pfam" id="PF17917">
    <property type="entry name" value="RT_RNaseH"/>
    <property type="match status" value="1"/>
</dbReference>
<evidence type="ECO:0000256" key="3">
    <source>
        <dbReference type="ARBA" id="ARBA00022722"/>
    </source>
</evidence>
<keyword evidence="3" id="KW-0540">Nuclease</keyword>
<dbReference type="InterPro" id="IPR041373">
    <property type="entry name" value="RT_RNaseH"/>
</dbReference>
<keyword evidence="2" id="KW-0548">Nucleotidyltransferase</keyword>
<keyword evidence="4" id="KW-0255">Endonuclease</keyword>
<dbReference type="GO" id="GO:0016787">
    <property type="term" value="F:hydrolase activity"/>
    <property type="evidence" value="ECO:0007669"/>
    <property type="project" value="UniProtKB-KW"/>
</dbReference>
<comment type="caution">
    <text evidence="8">The sequence shown here is derived from an EMBL/GenBank/DDBJ whole genome shotgun (WGS) entry which is preliminary data.</text>
</comment>
<reference evidence="8" key="1">
    <citation type="submission" date="2021-03" db="EMBL/GenBank/DDBJ databases">
        <title>Draft genome sequence of rust myrtle Austropuccinia psidii MF-1, a brazilian biotype.</title>
        <authorList>
            <person name="Quecine M.C."/>
            <person name="Pachon D.M.R."/>
            <person name="Bonatelli M.L."/>
            <person name="Correr F.H."/>
            <person name="Franceschini L.M."/>
            <person name="Leite T.F."/>
            <person name="Margarido G.R.A."/>
            <person name="Almeida C.A."/>
            <person name="Ferrarezi J.A."/>
            <person name="Labate C.A."/>
        </authorList>
    </citation>
    <scope>NUCLEOTIDE SEQUENCE</scope>
    <source>
        <strain evidence="8">MF-1</strain>
    </source>
</reference>
<feature type="domain" description="Reverse transcriptase RNase H-like" evidence="7">
    <location>
        <begin position="2"/>
        <end position="54"/>
    </location>
</feature>
<evidence type="ECO:0000313" key="8">
    <source>
        <dbReference type="EMBL" id="MBW0541786.1"/>
    </source>
</evidence>
<sequence length="120" mass="13971">MEFLCCVWALEKLHYYLDGSVFEVITDCNAMKSLLNVKTPKRHMLRWQISINEYRANITIVYKALNIHKNADGLSRWELSSTPDNSAYVHLNAEPQIPIETINVTDGGKEFYEEVRESYK</sequence>
<proteinExistence type="predicted"/>
<protein>
    <recommendedName>
        <fullName evidence="7">Reverse transcriptase RNase H-like domain-containing protein</fullName>
    </recommendedName>
</protein>
<evidence type="ECO:0000256" key="6">
    <source>
        <dbReference type="ARBA" id="ARBA00022918"/>
    </source>
</evidence>